<feature type="transmembrane region" description="Helical" evidence="9">
    <location>
        <begin position="471"/>
        <end position="493"/>
    </location>
</feature>
<accession>A0A1H1H323</accession>
<evidence type="ECO:0000313" key="11">
    <source>
        <dbReference type="Proteomes" id="UP000198848"/>
    </source>
</evidence>
<feature type="transmembrane region" description="Helical" evidence="9">
    <location>
        <begin position="128"/>
        <end position="148"/>
    </location>
</feature>
<dbReference type="Proteomes" id="UP000198848">
    <property type="component" value="Unassembled WGS sequence"/>
</dbReference>
<evidence type="ECO:0000256" key="1">
    <source>
        <dbReference type="ARBA" id="ARBA00004651"/>
    </source>
</evidence>
<keyword evidence="7 8" id="KW-0472">Membrane</keyword>
<evidence type="ECO:0000256" key="8">
    <source>
        <dbReference type="PIRNR" id="PIRNR005353"/>
    </source>
</evidence>
<dbReference type="GO" id="GO:0005345">
    <property type="term" value="F:purine nucleobase transmembrane transporter activity"/>
    <property type="evidence" value="ECO:0007669"/>
    <property type="project" value="TreeGrafter"/>
</dbReference>
<evidence type="ECO:0000256" key="7">
    <source>
        <dbReference type="ARBA" id="ARBA00023136"/>
    </source>
</evidence>
<feature type="transmembrane region" description="Helical" evidence="9">
    <location>
        <begin position="294"/>
        <end position="317"/>
    </location>
</feature>
<dbReference type="InterPro" id="IPR006043">
    <property type="entry name" value="NCS2"/>
</dbReference>
<feature type="transmembrane region" description="Helical" evidence="9">
    <location>
        <begin position="371"/>
        <end position="392"/>
    </location>
</feature>
<evidence type="ECO:0000256" key="4">
    <source>
        <dbReference type="ARBA" id="ARBA00022475"/>
    </source>
</evidence>
<dbReference type="PANTHER" id="PTHR43337:SF1">
    <property type="entry name" value="XANTHINE_URACIL PERMEASE C887.17-RELATED"/>
    <property type="match status" value="1"/>
</dbReference>
<organism evidence="10 11">
    <name type="scientific">Natronobacterium texcoconense</name>
    <dbReference type="NCBI Taxonomy" id="1095778"/>
    <lineage>
        <taxon>Archaea</taxon>
        <taxon>Methanobacteriati</taxon>
        <taxon>Methanobacteriota</taxon>
        <taxon>Stenosarchaea group</taxon>
        <taxon>Halobacteria</taxon>
        <taxon>Halobacteriales</taxon>
        <taxon>Natrialbaceae</taxon>
        <taxon>Natronobacterium</taxon>
    </lineage>
</organism>
<evidence type="ECO:0000256" key="9">
    <source>
        <dbReference type="SAM" id="Phobius"/>
    </source>
</evidence>
<dbReference type="OrthoDB" id="27788at2157"/>
<feature type="transmembrane region" description="Helical" evidence="9">
    <location>
        <begin position="263"/>
        <end position="282"/>
    </location>
</feature>
<keyword evidence="11" id="KW-1185">Reference proteome</keyword>
<dbReference type="PIRSF" id="PIRSF005353">
    <property type="entry name" value="PbuG"/>
    <property type="match status" value="1"/>
</dbReference>
<feature type="transmembrane region" description="Helical" evidence="9">
    <location>
        <begin position="104"/>
        <end position="122"/>
    </location>
</feature>
<dbReference type="Pfam" id="PF00860">
    <property type="entry name" value="Xan_ur_permease"/>
    <property type="match status" value="1"/>
</dbReference>
<evidence type="ECO:0000313" key="10">
    <source>
        <dbReference type="EMBL" id="SDR19830.1"/>
    </source>
</evidence>
<feature type="transmembrane region" description="Helical" evidence="9">
    <location>
        <begin position="197"/>
        <end position="217"/>
    </location>
</feature>
<feature type="transmembrane region" description="Helical" evidence="9">
    <location>
        <begin position="70"/>
        <end position="97"/>
    </location>
</feature>
<proteinExistence type="inferred from homology"/>
<name>A0A1H1H323_NATTX</name>
<dbReference type="InterPro" id="IPR026033">
    <property type="entry name" value="Azg-like_bact_archaea"/>
</dbReference>
<keyword evidence="5 8" id="KW-0812">Transmembrane</keyword>
<dbReference type="RefSeq" id="WP_090382756.1">
    <property type="nucleotide sequence ID" value="NZ_FNLC01000002.1"/>
</dbReference>
<evidence type="ECO:0000256" key="5">
    <source>
        <dbReference type="ARBA" id="ARBA00022692"/>
    </source>
</evidence>
<sequence length="494" mass="52159">MGVADTVADYFDFGDHDTDYRTETLAGITTFLAMAYIIVVNPTILAPAIFGRPPGEIAADDQTEIAGEMYYWGEVVEMLTVVTIIASIIAIIVMAVYARRPFGLAPGMGLNAFFTFTVVLILGVPWQLALAAVFVEGIIFIALTAVGARKYIIELFPEPVKFAVGAGIGVFLLFLGLQEIQVVVPYESTMVTLGNVLESPIAALSLAGLAVTLLLYARGVRGSIVIGILTTAVAGWLLTLVGVVAPDVLTPEGSYDQVTTEGIAAMFGGVQYDFTPLFWGFVEGLGMIADDPLVFLLVVFTFFFVDFFDTAGTLIGVSQIAGFLDEQGDLPEIEKPLMADAVGTTAGAMIGTSTVTTYIESSTGIEEGGRTGFAALVVGGMFLLSLLVVPLMSAIPQYATYIALVVVGIIMLQGVADIDWQDPAWAITAGLTITIMPLTTSIANGLAAGIISYPLVKAAMGDARDVSLGQWALAGAFIVYFVVYFAVEAGMIVF</sequence>
<dbReference type="STRING" id="1095778.SAMN04489842_2765"/>
<comment type="similarity">
    <text evidence="2 8">Belongs to the nucleobase:cation symporter-2 (NCS2) (TC 2.A.40) family. Azg-like subfamily.</text>
</comment>
<evidence type="ECO:0000256" key="3">
    <source>
        <dbReference type="ARBA" id="ARBA00022448"/>
    </source>
</evidence>
<feature type="transmembrane region" description="Helical" evidence="9">
    <location>
        <begin position="337"/>
        <end position="359"/>
    </location>
</feature>
<protein>
    <submittedName>
        <fullName evidence="10">Putative MFS transporter, AGZA family, xanthine/uracil permease</fullName>
    </submittedName>
</protein>
<dbReference type="GO" id="GO:0005886">
    <property type="term" value="C:plasma membrane"/>
    <property type="evidence" value="ECO:0007669"/>
    <property type="project" value="UniProtKB-SubCell"/>
</dbReference>
<feature type="transmembrane region" description="Helical" evidence="9">
    <location>
        <begin position="398"/>
        <end position="418"/>
    </location>
</feature>
<gene>
    <name evidence="10" type="ORF">SAMN04489842_2765</name>
</gene>
<feature type="transmembrane region" description="Helical" evidence="9">
    <location>
        <begin position="31"/>
        <end position="50"/>
    </location>
</feature>
<feature type="transmembrane region" description="Helical" evidence="9">
    <location>
        <begin position="160"/>
        <end position="177"/>
    </location>
</feature>
<reference evidence="11" key="1">
    <citation type="submission" date="2016-10" db="EMBL/GenBank/DDBJ databases">
        <authorList>
            <person name="Varghese N."/>
            <person name="Submissions S."/>
        </authorList>
    </citation>
    <scope>NUCLEOTIDE SEQUENCE [LARGE SCALE GENOMIC DNA]</scope>
    <source>
        <strain evidence="11">DSM 24767</strain>
    </source>
</reference>
<keyword evidence="6 8" id="KW-1133">Transmembrane helix</keyword>
<feature type="transmembrane region" description="Helical" evidence="9">
    <location>
        <begin position="224"/>
        <end position="243"/>
    </location>
</feature>
<dbReference type="PANTHER" id="PTHR43337">
    <property type="entry name" value="XANTHINE/URACIL PERMEASE C887.17-RELATED"/>
    <property type="match status" value="1"/>
</dbReference>
<dbReference type="AlphaFoldDB" id="A0A1H1H323"/>
<keyword evidence="4 8" id="KW-1003">Cell membrane</keyword>
<keyword evidence="3 8" id="KW-0813">Transport</keyword>
<evidence type="ECO:0000256" key="6">
    <source>
        <dbReference type="ARBA" id="ARBA00022989"/>
    </source>
</evidence>
<evidence type="ECO:0000256" key="2">
    <source>
        <dbReference type="ARBA" id="ARBA00005697"/>
    </source>
</evidence>
<dbReference type="EMBL" id="FNLC01000002">
    <property type="protein sequence ID" value="SDR19830.1"/>
    <property type="molecule type" value="Genomic_DNA"/>
</dbReference>
<comment type="subcellular location">
    <subcellularLocation>
        <location evidence="1 8">Cell membrane</location>
        <topology evidence="1 8">Multi-pass membrane protein</topology>
    </subcellularLocation>
</comment>
<feature type="transmembrane region" description="Helical" evidence="9">
    <location>
        <begin position="425"/>
        <end position="451"/>
    </location>
</feature>
<dbReference type="InterPro" id="IPR045018">
    <property type="entry name" value="Azg-like"/>
</dbReference>